<sequence length="309" mass="32007">MILVTGATGHVGGELVRQLAEAGQPVRAMTRRPAQARFSTGVEGRVETVYGDANDPASLDQAFAGVRGAFLMSSQAVGSAPGPTHDTALAEAAARAGVERLVKLSVLNGGAAGAAGAGRAGGDAGDGADVIARWHATAERAVTSPAKGWAWTLLRPGRFMSNALQWAPAIRGADEVPIPFADRPAASIDPADIAAVACAALTARGDEHAGAAYELSGPRSLTPTEELTILADVLSRPLRVREVPAEATRTAMTRYGFPPEVVEAIMNRTLHDDRGTEVLPTVQKLLDRPARTFAQWARAHAGAFSPSGA</sequence>
<dbReference type="InterPro" id="IPR016040">
    <property type="entry name" value="NAD(P)-bd_dom"/>
</dbReference>
<dbReference type="PANTHER" id="PTHR43162">
    <property type="match status" value="1"/>
</dbReference>
<dbReference type="EMBL" id="CP163443">
    <property type="protein sequence ID" value="XDQ54843.1"/>
    <property type="molecule type" value="Genomic_DNA"/>
</dbReference>
<name>A0AB39RK29_9ACTN</name>
<dbReference type="SUPFAM" id="SSF51735">
    <property type="entry name" value="NAD(P)-binding Rossmann-fold domains"/>
    <property type="match status" value="1"/>
</dbReference>
<evidence type="ECO:0000313" key="2">
    <source>
        <dbReference type="EMBL" id="XDQ54843.1"/>
    </source>
</evidence>
<dbReference type="Gene3D" id="3.90.25.10">
    <property type="entry name" value="UDP-galactose 4-epimerase, domain 1"/>
    <property type="match status" value="1"/>
</dbReference>
<dbReference type="RefSeq" id="WP_369248042.1">
    <property type="nucleotide sequence ID" value="NZ_CP163443.1"/>
</dbReference>
<protein>
    <submittedName>
        <fullName evidence="2">NAD(P)H-binding protein</fullName>
    </submittedName>
</protein>
<dbReference type="AlphaFoldDB" id="A0AB39RK29"/>
<organism evidence="2">
    <name type="scientific">Streptomyces sp. R41</name>
    <dbReference type="NCBI Taxonomy" id="3238632"/>
    <lineage>
        <taxon>Bacteria</taxon>
        <taxon>Bacillati</taxon>
        <taxon>Actinomycetota</taxon>
        <taxon>Actinomycetes</taxon>
        <taxon>Kitasatosporales</taxon>
        <taxon>Streptomycetaceae</taxon>
        <taxon>Streptomyces</taxon>
    </lineage>
</organism>
<dbReference type="Gene3D" id="3.40.50.720">
    <property type="entry name" value="NAD(P)-binding Rossmann-like Domain"/>
    <property type="match status" value="1"/>
</dbReference>
<feature type="domain" description="NAD(P)-binding" evidence="1">
    <location>
        <begin position="6"/>
        <end position="202"/>
    </location>
</feature>
<evidence type="ECO:0000259" key="1">
    <source>
        <dbReference type="Pfam" id="PF13460"/>
    </source>
</evidence>
<accession>A0AB39RK29</accession>
<reference evidence="2" key="1">
    <citation type="submission" date="2024-07" db="EMBL/GenBank/DDBJ databases">
        <authorList>
            <person name="Yu S.T."/>
        </authorList>
    </citation>
    <scope>NUCLEOTIDE SEQUENCE</scope>
    <source>
        <strain evidence="2">R41</strain>
    </source>
</reference>
<dbReference type="PANTHER" id="PTHR43162:SF1">
    <property type="entry name" value="PRESTALK A DIFFERENTIATION PROTEIN A"/>
    <property type="match status" value="1"/>
</dbReference>
<dbReference type="InterPro" id="IPR051604">
    <property type="entry name" value="Ergot_Alk_Oxidoreductase"/>
</dbReference>
<proteinExistence type="predicted"/>
<gene>
    <name evidence="2" type="ORF">AB5J53_25870</name>
</gene>
<dbReference type="Pfam" id="PF13460">
    <property type="entry name" value="NAD_binding_10"/>
    <property type="match status" value="1"/>
</dbReference>
<dbReference type="InterPro" id="IPR036291">
    <property type="entry name" value="NAD(P)-bd_dom_sf"/>
</dbReference>